<evidence type="ECO:0000256" key="4">
    <source>
        <dbReference type="ARBA" id="ARBA00022989"/>
    </source>
</evidence>
<dbReference type="Proteomes" id="UP000663864">
    <property type="component" value="Unassembled WGS sequence"/>
</dbReference>
<dbReference type="Pfam" id="PF18139">
    <property type="entry name" value="LSDAT_euk"/>
    <property type="match status" value="2"/>
</dbReference>
<keyword evidence="3 10" id="KW-0812">Transmembrane</keyword>
<dbReference type="InterPro" id="IPR050927">
    <property type="entry name" value="TRPM"/>
</dbReference>
<keyword evidence="5" id="KW-0406">Ion transport</keyword>
<feature type="coiled-coil region" evidence="8">
    <location>
        <begin position="405"/>
        <end position="435"/>
    </location>
</feature>
<feature type="transmembrane region" description="Helical" evidence="10">
    <location>
        <begin position="698"/>
        <end position="717"/>
    </location>
</feature>
<dbReference type="InterPro" id="IPR057366">
    <property type="entry name" value="TRPM-like"/>
</dbReference>
<dbReference type="InterPro" id="IPR041491">
    <property type="entry name" value="TRPM_SLOG"/>
</dbReference>
<evidence type="ECO:0000313" key="14">
    <source>
        <dbReference type="Proteomes" id="UP000663864"/>
    </source>
</evidence>
<reference evidence="13" key="1">
    <citation type="submission" date="2021-02" db="EMBL/GenBank/DDBJ databases">
        <authorList>
            <person name="Nowell W R."/>
        </authorList>
    </citation>
    <scope>NUCLEOTIDE SEQUENCE</scope>
</reference>
<dbReference type="Pfam" id="PF25508">
    <property type="entry name" value="TRPM2"/>
    <property type="match status" value="2"/>
</dbReference>
<name>A0A813XHS7_9BILA</name>
<evidence type="ECO:0000256" key="1">
    <source>
        <dbReference type="ARBA" id="ARBA00004141"/>
    </source>
</evidence>
<proteinExistence type="predicted"/>
<dbReference type="GO" id="GO:0099604">
    <property type="term" value="F:ligand-gated calcium channel activity"/>
    <property type="evidence" value="ECO:0007669"/>
    <property type="project" value="TreeGrafter"/>
</dbReference>
<evidence type="ECO:0000256" key="3">
    <source>
        <dbReference type="ARBA" id="ARBA00022692"/>
    </source>
</evidence>
<evidence type="ECO:0000256" key="6">
    <source>
        <dbReference type="ARBA" id="ARBA00023136"/>
    </source>
</evidence>
<sequence length="1379" mass="159379">MDENTQSWEDLIINHRSKNVKFKSRTCCIYNTQPSNPENIGDKICPCGRMIRRHSFTGNSVEAREAKKGNTEFNPPKGFPDDNKHSDAVSVNVFGTLQPSGCKFLRIDVRIPMKDIFEFIFEDCGTQKPALILSIYGGAKYFTMTERLEKEFIRGVIDAATVANAWILTTGINNGVSKLVGEGISHYSLLREYPNKVKCIGMTTWGTINENTRLELKSQSRGNPPPLCERQIPGNVGEDRETIERNHTHCLLFDSGKLYDYLSDSQRHQFVTEACKDTGDGHTCYAVTIIVEGGVGSLGVLENDIEGKRPIVLIQGSGRVADLLAVLIEHTSNPDRNQYWDPSKEEIVEALNRYFPSLSDTDTSTAKNQIQKILKKENRHLLHVFSIDRDQNVAETIFKAIFTVTNKKTELKSNKKNENETLEQEKQRRKDEDKLVDLALEWNYFDGVLPILQARQPNVFNKKNYFIQSHQNRVKNLFGEPNFRSIRELNYKLNKFVGSFFGSIYIVTEDSFLNRIKIDLHNRLCTCCGSHEYIKEDHELKVIQNIRNVYPTENQYTKHHILRDLFLWSIFMDMPEMAKVLLFHVRSRICAALIASAIFKKYLYFSLTVDMRDKFQIQALEFETYAGMFIDQCYEYNEKRACELLLRQIPLFGNITCMQLAISSASSKLIETACYDQTLNQIWFDKLSLSNHQLKAKVSQSFAIISFGLIAPWIVTYRKDTDESSNNTKDDDLSQDGINYYVNKQNTKDEKCTTYWKRFRYFHESPMVKMSYHFISYLWFLLVFSYMMLYHLDARNTFNIPHWTEIYVIITVSTMLVEEARRLRYQYVTRMTERWGSTGSTALTFLSNVFYILPYFLFYMGLGFRYSSYNEGLLSTASNPDNIGDKICPCSRMIRRHSFAGDSVEIREAKKGNTEFNPPNEFPDDNKHSDVVSVNVFGTLQPSGRKFLRINVQIPMKDIFQLILEDCGRQKPALILSIYGGTKYFTMTERLEKEFIRGVIDAATMANAWILTTGINNGVSKLVGKGISHYSLLREYLSKLKSQSRGNPPPLCERQIPGNVGEDRETIERNHTHCLLFDSGKLYDYLNDSQCHQFVIEACKDTDYAVTIIVEGGVGSLGVLENDIEGKRPIVLIQGSGRVADLLSVLVEQTSNPDRNQYWIKQLFRKSLEKNHSTFIEYFLISGFDLLTLVENSDVPSYQKFILELYHESYEEINKGHKNRVKTLFGRPNFRSIQELDYKSNKFVGSFFGSIYSVKEDSFLNRIKIDLHNRVCTCCGSHEYIKEDHELNVIQNIRNVYPTENQYTKHHILRDLFLWSIFMDMPEMTKVLLFHVRSRICAALIASAIFKKYLYLSPTVDMRDKFQIQALEFETYARMFIDQ</sequence>
<evidence type="ECO:0000259" key="12">
    <source>
        <dbReference type="Pfam" id="PF25508"/>
    </source>
</evidence>
<feature type="domain" description="TRPM-like" evidence="12">
    <location>
        <begin position="537"/>
        <end position="665"/>
    </location>
</feature>
<evidence type="ECO:0000259" key="11">
    <source>
        <dbReference type="Pfam" id="PF18139"/>
    </source>
</evidence>
<feature type="transmembrane region" description="Helical" evidence="10">
    <location>
        <begin position="838"/>
        <end position="862"/>
    </location>
</feature>
<protein>
    <submittedName>
        <fullName evidence="13">Uncharacterized protein</fullName>
    </submittedName>
</protein>
<feature type="transmembrane region" description="Helical" evidence="10">
    <location>
        <begin position="770"/>
        <end position="788"/>
    </location>
</feature>
<evidence type="ECO:0000256" key="2">
    <source>
        <dbReference type="ARBA" id="ARBA00022448"/>
    </source>
</evidence>
<dbReference type="PANTHER" id="PTHR13800">
    <property type="entry name" value="TRANSIENT RECEPTOR POTENTIAL CATION CHANNEL, SUBFAMILY M, MEMBER 6"/>
    <property type="match status" value="1"/>
</dbReference>
<dbReference type="PANTHER" id="PTHR13800:SF12">
    <property type="entry name" value="TRANSIENT RECEPTOR POTENTIAL CATION CHANNEL SUBFAMILY M MEMBER-LIKE 2"/>
    <property type="match status" value="1"/>
</dbReference>
<evidence type="ECO:0000256" key="10">
    <source>
        <dbReference type="SAM" id="Phobius"/>
    </source>
</evidence>
<dbReference type="EMBL" id="CAJNOT010000161">
    <property type="protein sequence ID" value="CAF0871736.1"/>
    <property type="molecule type" value="Genomic_DNA"/>
</dbReference>
<keyword evidence="2" id="KW-0813">Transport</keyword>
<gene>
    <name evidence="13" type="ORF">ZHD862_LOCUS5913</name>
</gene>
<dbReference type="GO" id="GO:0005886">
    <property type="term" value="C:plasma membrane"/>
    <property type="evidence" value="ECO:0007669"/>
    <property type="project" value="TreeGrafter"/>
</dbReference>
<organism evidence="13 14">
    <name type="scientific">Rotaria sordida</name>
    <dbReference type="NCBI Taxonomy" id="392033"/>
    <lineage>
        <taxon>Eukaryota</taxon>
        <taxon>Metazoa</taxon>
        <taxon>Spiralia</taxon>
        <taxon>Gnathifera</taxon>
        <taxon>Rotifera</taxon>
        <taxon>Eurotatoria</taxon>
        <taxon>Bdelloidea</taxon>
        <taxon>Philodinida</taxon>
        <taxon>Philodinidae</taxon>
        <taxon>Rotaria</taxon>
    </lineage>
</organism>
<keyword evidence="4 10" id="KW-1133">Transmembrane helix</keyword>
<feature type="domain" description="TRPM SLOG" evidence="11">
    <location>
        <begin position="103"/>
        <end position="364"/>
    </location>
</feature>
<feature type="transmembrane region" description="Helical" evidence="10">
    <location>
        <begin position="800"/>
        <end position="817"/>
    </location>
</feature>
<comment type="caution">
    <text evidence="13">The sequence shown here is derived from an EMBL/GenBank/DDBJ whole genome shotgun (WGS) entry which is preliminary data.</text>
</comment>
<keyword evidence="7" id="KW-0407">Ion channel</keyword>
<evidence type="ECO:0000313" key="13">
    <source>
        <dbReference type="EMBL" id="CAF0871736.1"/>
    </source>
</evidence>
<evidence type="ECO:0000256" key="5">
    <source>
        <dbReference type="ARBA" id="ARBA00023065"/>
    </source>
</evidence>
<accession>A0A813XHS7</accession>
<keyword evidence="6 10" id="KW-0472">Membrane</keyword>
<evidence type="ECO:0000256" key="8">
    <source>
        <dbReference type="SAM" id="Coils"/>
    </source>
</evidence>
<feature type="domain" description="TRPM SLOG" evidence="11">
    <location>
        <begin position="946"/>
        <end position="1164"/>
    </location>
</feature>
<evidence type="ECO:0000256" key="7">
    <source>
        <dbReference type="ARBA" id="ARBA00023303"/>
    </source>
</evidence>
<feature type="domain" description="TRPM-like" evidence="12">
    <location>
        <begin position="1165"/>
        <end position="1376"/>
    </location>
</feature>
<feature type="region of interest" description="Disordered" evidence="9">
    <location>
        <begin position="63"/>
        <end position="82"/>
    </location>
</feature>
<keyword evidence="8" id="KW-0175">Coiled coil</keyword>
<evidence type="ECO:0000256" key="9">
    <source>
        <dbReference type="SAM" id="MobiDB-lite"/>
    </source>
</evidence>
<comment type="subcellular location">
    <subcellularLocation>
        <location evidence="1">Membrane</location>
        <topology evidence="1">Multi-pass membrane protein</topology>
    </subcellularLocation>
</comment>